<dbReference type="EMBL" id="GCKF01031710">
    <property type="protein sequence ID" value="JAG97700.1"/>
    <property type="molecule type" value="Transcribed_RNA"/>
</dbReference>
<organism evidence="2">
    <name type="scientific">Araucaria cunninghamii</name>
    <name type="common">Hoop pine</name>
    <name type="synonym">Moreton Bay pine</name>
    <dbReference type="NCBI Taxonomy" id="56994"/>
    <lineage>
        <taxon>Eukaryota</taxon>
        <taxon>Viridiplantae</taxon>
        <taxon>Streptophyta</taxon>
        <taxon>Embryophyta</taxon>
        <taxon>Tracheophyta</taxon>
        <taxon>Spermatophyta</taxon>
        <taxon>Pinopsida</taxon>
        <taxon>Pinidae</taxon>
        <taxon>Conifers II</taxon>
        <taxon>Araucariales</taxon>
        <taxon>Araucariaceae</taxon>
        <taxon>Araucaria</taxon>
    </lineage>
</organism>
<evidence type="ECO:0000256" key="1">
    <source>
        <dbReference type="SAM" id="MobiDB-lite"/>
    </source>
</evidence>
<dbReference type="PANTHER" id="PTHR31197:SF2">
    <property type="entry name" value="C2H2-TYPE DOMAIN-CONTAINING PROTEIN"/>
    <property type="match status" value="1"/>
</dbReference>
<reference evidence="2" key="1">
    <citation type="submission" date="2015-03" db="EMBL/GenBank/DDBJ databases">
        <title>A transcriptome of Araucaria cunninghamii, an australian fine timber species.</title>
        <authorList>
            <person name="Jing Yi C.J.Y."/>
            <person name="Yin San L.Y.S."/>
            <person name="Abdul Karim S.S."/>
            <person name="Wan Azmi N.N."/>
            <person name="Hercus R.R."/>
            <person name="Croft L.L."/>
        </authorList>
    </citation>
    <scope>NUCLEOTIDE SEQUENCE</scope>
    <source>
        <strain evidence="2">MI0301</strain>
        <tissue evidence="2">Leaf</tissue>
    </source>
</reference>
<accession>A0A0D6R719</accession>
<dbReference type="AlphaFoldDB" id="A0A0D6R719"/>
<evidence type="ECO:0000313" key="2">
    <source>
        <dbReference type="EMBL" id="JAG97700.1"/>
    </source>
</evidence>
<protein>
    <submittedName>
        <fullName evidence="2">Uncharacterized protein</fullName>
    </submittedName>
</protein>
<dbReference type="Pfam" id="PF07800">
    <property type="entry name" value="DUF1644"/>
    <property type="match status" value="1"/>
</dbReference>
<name>A0A0D6R719_ARACU</name>
<proteinExistence type="predicted"/>
<dbReference type="PANTHER" id="PTHR31197">
    <property type="entry name" value="OS01G0612600 PROTEIN"/>
    <property type="match status" value="1"/>
</dbReference>
<dbReference type="InterPro" id="IPR012866">
    <property type="entry name" value="DUF1644"/>
</dbReference>
<sequence>MPKDPEQCHNVNSRKNRNVWHHPYSNLLPEGSTSRDGEINAQKKEWDDAMCPICMEHPHNAVLLLCSSYDKGCCPYMCDTSYRHSNCFDQYRKPRSNCQNNSSQSLEVFMDDAGSQVLSLRTSRNMDEVAGIVGAGNATAVAHDPWTSRSDGSEDLQNRSTRLLRENANGGETLLMNTQHHRNGTEFFLNDDIELKCPLCRGMVKGWKVVEAARQYLNMKARNCSHDSCSFSGTYEQLRKHARSVHPTARPADVDPSHQRAWRHLERQRDFGDVLSTIRSTMPRAVVLGDYVIDNEDIHFGRGDESDSLTSSRSWWTTFFLFHMMSPIASVADDRGFPARWRAARRQFISPGMLSVQPMLADHMVGTADGELESVSTNEAANGVAEPSRRRQSNRFRDSELP</sequence>
<feature type="region of interest" description="Disordered" evidence="1">
    <location>
        <begin position="374"/>
        <end position="402"/>
    </location>
</feature>